<evidence type="ECO:0000313" key="2">
    <source>
        <dbReference type="Proteomes" id="UP000054928"/>
    </source>
</evidence>
<reference evidence="2" key="1">
    <citation type="submission" date="2014-09" db="EMBL/GenBank/DDBJ databases">
        <authorList>
            <person name="Sharma Rahul"/>
            <person name="Thines Marco"/>
        </authorList>
    </citation>
    <scope>NUCLEOTIDE SEQUENCE [LARGE SCALE GENOMIC DNA]</scope>
</reference>
<name>A0A0P1ANW9_PLAHL</name>
<dbReference type="AlphaFoldDB" id="A0A0P1ANW9"/>
<dbReference type="RefSeq" id="XP_024578903.1">
    <property type="nucleotide sequence ID" value="XM_024728424.1"/>
</dbReference>
<dbReference type="Proteomes" id="UP000054928">
    <property type="component" value="Unassembled WGS sequence"/>
</dbReference>
<sequence length="84" mass="9347">MYSLLYSSDQVQSLYTFQLNSKTKRYVGHPDARKASANMLYNKGSQNDFGNFQPISFARVDGKALSKCKTHPISSQGSPLSIPQ</sequence>
<keyword evidence="2" id="KW-1185">Reference proteome</keyword>
<protein>
    <submittedName>
        <fullName evidence="1">Uncharacterized protein</fullName>
    </submittedName>
</protein>
<evidence type="ECO:0000313" key="1">
    <source>
        <dbReference type="EMBL" id="CEG42534.1"/>
    </source>
</evidence>
<dbReference type="GeneID" id="36407855"/>
<dbReference type="EMBL" id="CCYD01000645">
    <property type="protein sequence ID" value="CEG42534.1"/>
    <property type="molecule type" value="Genomic_DNA"/>
</dbReference>
<accession>A0A0P1ANW9</accession>
<organism evidence="1 2">
    <name type="scientific">Plasmopara halstedii</name>
    <name type="common">Downy mildew of sunflower</name>
    <dbReference type="NCBI Taxonomy" id="4781"/>
    <lineage>
        <taxon>Eukaryota</taxon>
        <taxon>Sar</taxon>
        <taxon>Stramenopiles</taxon>
        <taxon>Oomycota</taxon>
        <taxon>Peronosporomycetes</taxon>
        <taxon>Peronosporales</taxon>
        <taxon>Peronosporaceae</taxon>
        <taxon>Plasmopara</taxon>
    </lineage>
</organism>
<proteinExistence type="predicted"/>